<gene>
    <name evidence="3" type="ORF">GCM10010383_62960</name>
</gene>
<evidence type="ECO:0000313" key="4">
    <source>
        <dbReference type="Proteomes" id="UP000617743"/>
    </source>
</evidence>
<evidence type="ECO:0000256" key="1">
    <source>
        <dbReference type="SAM" id="MobiDB-lite"/>
    </source>
</evidence>
<name>A0ABQ2XLU1_9ACTN</name>
<feature type="transmembrane region" description="Helical" evidence="2">
    <location>
        <begin position="46"/>
        <end position="69"/>
    </location>
</feature>
<evidence type="ECO:0000256" key="2">
    <source>
        <dbReference type="SAM" id="Phobius"/>
    </source>
</evidence>
<proteinExistence type="predicted"/>
<keyword evidence="2" id="KW-0472">Membrane</keyword>
<keyword evidence="2" id="KW-0812">Transmembrane</keyword>
<evidence type="ECO:0000313" key="3">
    <source>
        <dbReference type="EMBL" id="GGX24047.1"/>
    </source>
</evidence>
<dbReference type="RefSeq" id="WP_190053680.1">
    <property type="nucleotide sequence ID" value="NZ_BMWC01000011.1"/>
</dbReference>
<sequence>MTSPDDASGSPSQDATADDASTDSSNTNSSSSGGNASVSDGKKSDVLIGLIGIVVGAVIAGGFSWLAAWQQSRSTEKAQESQAQEERRSEEREKRAEVYSKFLNSADRFAVETSDAISNCTKKIPCKFDRSAWDEARSAYQGSLNSVYVYGSYDAVNASRAVSASLPKSLWDPPPTSPRIEFQEERFIDAYNEFQLVMCQELPPRPRDSC</sequence>
<organism evidence="3 4">
    <name type="scientific">Streptomyces lomondensis</name>
    <dbReference type="NCBI Taxonomy" id="68229"/>
    <lineage>
        <taxon>Bacteria</taxon>
        <taxon>Bacillati</taxon>
        <taxon>Actinomycetota</taxon>
        <taxon>Actinomycetes</taxon>
        <taxon>Kitasatosporales</taxon>
        <taxon>Streptomycetaceae</taxon>
        <taxon>Streptomyces</taxon>
    </lineage>
</organism>
<feature type="compositionally biased region" description="Polar residues" evidence="1">
    <location>
        <begin position="1"/>
        <end position="13"/>
    </location>
</feature>
<protein>
    <submittedName>
        <fullName evidence="3">Uncharacterized protein</fullName>
    </submittedName>
</protein>
<accession>A0ABQ2XLU1</accession>
<keyword evidence="2" id="KW-1133">Transmembrane helix</keyword>
<feature type="compositionally biased region" description="Low complexity" evidence="1">
    <location>
        <begin position="22"/>
        <end position="39"/>
    </location>
</feature>
<dbReference type="EMBL" id="BMWC01000011">
    <property type="protein sequence ID" value="GGX24047.1"/>
    <property type="molecule type" value="Genomic_DNA"/>
</dbReference>
<dbReference type="Proteomes" id="UP000617743">
    <property type="component" value="Unassembled WGS sequence"/>
</dbReference>
<reference evidence="4" key="1">
    <citation type="journal article" date="2019" name="Int. J. Syst. Evol. Microbiol.">
        <title>The Global Catalogue of Microorganisms (GCM) 10K type strain sequencing project: providing services to taxonomists for standard genome sequencing and annotation.</title>
        <authorList>
            <consortium name="The Broad Institute Genomics Platform"/>
            <consortium name="The Broad Institute Genome Sequencing Center for Infectious Disease"/>
            <person name="Wu L."/>
            <person name="Ma J."/>
        </authorList>
    </citation>
    <scope>NUCLEOTIDE SEQUENCE [LARGE SCALE GENOMIC DNA]</scope>
    <source>
        <strain evidence="4">JCM 4866</strain>
    </source>
</reference>
<feature type="region of interest" description="Disordered" evidence="1">
    <location>
        <begin position="1"/>
        <end position="41"/>
    </location>
</feature>
<keyword evidence="4" id="KW-1185">Reference proteome</keyword>
<comment type="caution">
    <text evidence="3">The sequence shown here is derived from an EMBL/GenBank/DDBJ whole genome shotgun (WGS) entry which is preliminary data.</text>
</comment>